<reference evidence="1 2" key="1">
    <citation type="submission" date="2019-02" db="EMBL/GenBank/DDBJ databases">
        <title>Genomic Encyclopedia of Type Strains, Phase IV (KMG-IV): sequencing the most valuable type-strain genomes for metagenomic binning, comparative biology and taxonomic classification.</title>
        <authorList>
            <person name="Goeker M."/>
        </authorList>
    </citation>
    <scope>NUCLEOTIDE SEQUENCE [LARGE SCALE GENOMIC DNA]</scope>
    <source>
        <strain evidence="1 2">DSM 45622</strain>
    </source>
</reference>
<evidence type="ECO:0000313" key="1">
    <source>
        <dbReference type="EMBL" id="RZS89370.1"/>
    </source>
</evidence>
<comment type="caution">
    <text evidence="1">The sequence shown here is derived from an EMBL/GenBank/DDBJ whole genome shotgun (WGS) entry which is preliminary data.</text>
</comment>
<sequence>MTDTLAAALDAPVVLPAPRPELVERPAWLGSDATVPTPDLGGWRAGEEERAAFADDGAGVCASLAGEGPVLLAFGGMFGTAGAPPFEFGRVGGELGCRTLAVRDHARFWYHAGARGAGSTLPALVEHLRGLLASAAPGRLVVVGNSAGAYAALVAGALLGADAVHAFAPRTTLLEGGSDPSVWEERRALLAATTPTPELLDAREVLAAHPADGVHVHYCRTHGRDSEHALRLADLPTVALHGWPVGGHELVGSLRRSGELVPLLRAALRS</sequence>
<dbReference type="OrthoDB" id="5198510at2"/>
<dbReference type="Gene3D" id="3.40.50.1820">
    <property type="entry name" value="alpha/beta hydrolase"/>
    <property type="match status" value="1"/>
</dbReference>
<accession>A0A4Q7NRA9</accession>
<dbReference type="AlphaFoldDB" id="A0A4Q7NRA9"/>
<protein>
    <recommendedName>
        <fullName evidence="3">Alpha/beta hydrolase family protein</fullName>
    </recommendedName>
</protein>
<dbReference type="InterPro" id="IPR029058">
    <property type="entry name" value="AB_hydrolase_fold"/>
</dbReference>
<evidence type="ECO:0000313" key="2">
    <source>
        <dbReference type="Proteomes" id="UP000293638"/>
    </source>
</evidence>
<gene>
    <name evidence="1" type="ORF">EV189_1133</name>
</gene>
<dbReference type="Proteomes" id="UP000293638">
    <property type="component" value="Unassembled WGS sequence"/>
</dbReference>
<evidence type="ECO:0008006" key="3">
    <source>
        <dbReference type="Google" id="ProtNLM"/>
    </source>
</evidence>
<dbReference type="RefSeq" id="WP_130491995.1">
    <property type="nucleotide sequence ID" value="NZ_SGXD01000002.1"/>
</dbReference>
<name>A0A4Q7NRA9_9ACTN</name>
<dbReference type="SUPFAM" id="SSF53474">
    <property type="entry name" value="alpha/beta-Hydrolases"/>
    <property type="match status" value="1"/>
</dbReference>
<dbReference type="EMBL" id="SGXD01000002">
    <property type="protein sequence ID" value="RZS89370.1"/>
    <property type="molecule type" value="Genomic_DNA"/>
</dbReference>
<organism evidence="1 2">
    <name type="scientific">Motilibacter rhizosphaerae</name>
    <dbReference type="NCBI Taxonomy" id="598652"/>
    <lineage>
        <taxon>Bacteria</taxon>
        <taxon>Bacillati</taxon>
        <taxon>Actinomycetota</taxon>
        <taxon>Actinomycetes</taxon>
        <taxon>Motilibacterales</taxon>
        <taxon>Motilibacteraceae</taxon>
        <taxon>Motilibacter</taxon>
    </lineage>
</organism>
<keyword evidence="2" id="KW-1185">Reference proteome</keyword>
<proteinExistence type="predicted"/>